<keyword evidence="1" id="KW-0732">Signal</keyword>
<organism evidence="2">
    <name type="scientific">Cuerna arida</name>
    <dbReference type="NCBI Taxonomy" id="1464854"/>
    <lineage>
        <taxon>Eukaryota</taxon>
        <taxon>Metazoa</taxon>
        <taxon>Ecdysozoa</taxon>
        <taxon>Arthropoda</taxon>
        <taxon>Hexapoda</taxon>
        <taxon>Insecta</taxon>
        <taxon>Pterygota</taxon>
        <taxon>Neoptera</taxon>
        <taxon>Paraneoptera</taxon>
        <taxon>Hemiptera</taxon>
        <taxon>Auchenorrhyncha</taxon>
        <taxon>Membracoidea</taxon>
        <taxon>Cicadellidae</taxon>
        <taxon>Cicadellinae</taxon>
        <taxon>Proconiini</taxon>
        <taxon>Cuerna</taxon>
    </lineage>
</organism>
<feature type="chain" id="PRO_5008583572" description="Saposin B-type domain-containing protein" evidence="1">
    <location>
        <begin position="23"/>
        <end position="107"/>
    </location>
</feature>
<evidence type="ECO:0000256" key="1">
    <source>
        <dbReference type="SAM" id="SignalP"/>
    </source>
</evidence>
<dbReference type="EMBL" id="GECZ01009583">
    <property type="protein sequence ID" value="JAS60186.1"/>
    <property type="molecule type" value="Transcribed_RNA"/>
</dbReference>
<accession>A0A1B6GCP7</accession>
<evidence type="ECO:0008006" key="3">
    <source>
        <dbReference type="Google" id="ProtNLM"/>
    </source>
</evidence>
<reference evidence="2" key="1">
    <citation type="submission" date="2015-11" db="EMBL/GenBank/DDBJ databases">
        <title>De novo transcriptome assembly of four potential Pierce s Disease insect vectors from Arizona vineyards.</title>
        <authorList>
            <person name="Tassone E.E."/>
        </authorList>
    </citation>
    <scope>NUCLEOTIDE SEQUENCE</scope>
</reference>
<protein>
    <recommendedName>
        <fullName evidence="3">Saposin B-type domain-containing protein</fullName>
    </recommendedName>
</protein>
<proteinExistence type="predicted"/>
<sequence>MASWTFFVGILLIVSAQRWAEADNLVNLSQEILKKLKTLDAEIANGLGDEKCKSGVKTHADWLKKEVDVCLKAKRAEIRSACEQELAKYPAMIDNFVDTLQRGCRGY</sequence>
<gene>
    <name evidence="2" type="ORF">g.12058</name>
</gene>
<feature type="signal peptide" evidence="1">
    <location>
        <begin position="1"/>
        <end position="22"/>
    </location>
</feature>
<evidence type="ECO:0000313" key="2">
    <source>
        <dbReference type="EMBL" id="JAS60186.1"/>
    </source>
</evidence>
<dbReference type="AlphaFoldDB" id="A0A1B6GCP7"/>
<name>A0A1B6GCP7_9HEMI</name>